<comment type="caution">
    <text evidence="2">The sequence shown here is derived from an EMBL/GenBank/DDBJ whole genome shotgun (WGS) entry which is preliminary data.</text>
</comment>
<evidence type="ECO:0000313" key="3">
    <source>
        <dbReference type="Proteomes" id="UP000813672"/>
    </source>
</evidence>
<dbReference type="PANTHER" id="PTHR30524:SF0">
    <property type="entry name" value="ALTRONATE OXIDOREDUCTASE-RELATED"/>
    <property type="match status" value="1"/>
</dbReference>
<proteinExistence type="predicted"/>
<protein>
    <recommendedName>
        <fullName evidence="1">Mannitol dehydrogenase C-terminal domain-containing protein</fullName>
    </recommendedName>
</protein>
<dbReference type="PANTHER" id="PTHR30524">
    <property type="entry name" value="MANNITOL-1-PHOSPHATE 5-DEHYDROGENASE"/>
    <property type="match status" value="1"/>
</dbReference>
<dbReference type="InterPro" id="IPR036291">
    <property type="entry name" value="NAD(P)-bd_dom_sf"/>
</dbReference>
<dbReference type="Pfam" id="PF08125">
    <property type="entry name" value="Mannitol_dh_C"/>
    <property type="match status" value="1"/>
</dbReference>
<gene>
    <name evidence="2" type="ORF">KBY27_17400</name>
</gene>
<dbReference type="EMBL" id="JAGQAF010000011">
    <property type="protein sequence ID" value="MCE8539235.1"/>
    <property type="molecule type" value="Genomic_DNA"/>
</dbReference>
<dbReference type="SUPFAM" id="SSF48179">
    <property type="entry name" value="6-phosphogluconate dehydrogenase C-terminal domain-like"/>
    <property type="match status" value="1"/>
</dbReference>
<dbReference type="GO" id="GO:0019592">
    <property type="term" value="P:mannitol catabolic process"/>
    <property type="evidence" value="ECO:0007669"/>
    <property type="project" value="TreeGrafter"/>
</dbReference>
<dbReference type="InterPro" id="IPR008927">
    <property type="entry name" value="6-PGluconate_DH-like_C_sf"/>
</dbReference>
<dbReference type="InterPro" id="IPR013328">
    <property type="entry name" value="6PGD_dom2"/>
</dbReference>
<sequence length="430" mass="48383">MKHFHIGSGAFGLGFSVSLSKATGNTVIVVNRKSNGLGGRCIASLMETGGQYTINHSDGYPSQHIVVDKCIELNGDGQSMGLASCLEPGDRVFFSTSVKMRNALLTYVGAFREIIEEVAAGRVKSPIYFLALENSFTSKEASDFLKREFPEIASALNTHFVFIDAVVDRICTVNPDQSNGVQIEAERYAKLYISNKGHKGETEVSVNHISRELLQPKPDDNVPDILKERTSRIVTCVDNIEDYRRMKLVVLNGSHTILALRAFNDKYTTINEFIRENRDWAEYVLEEMSAVASVDPDFKIIDPNFELECENFAKETLERFENSVDFVERVLHRFVDPWIGVFDELFVHETDGNPEAIDYLSEFFRNLQLKVVEPMVNFQATTGQTPRLGLELFHLVALLLTDARYISTSIARDKEKLNALMESSLVLSKK</sequence>
<dbReference type="Gene3D" id="3.40.50.720">
    <property type="entry name" value="NAD(P)-binding Rossmann-like Domain"/>
    <property type="match status" value="1"/>
</dbReference>
<dbReference type="Gene3D" id="1.10.1040.10">
    <property type="entry name" value="N-(1-d-carboxylethyl)-l-norvaline Dehydrogenase, domain 2"/>
    <property type="match status" value="1"/>
</dbReference>
<dbReference type="InterPro" id="IPR013118">
    <property type="entry name" value="Mannitol_DH_C"/>
</dbReference>
<dbReference type="GO" id="GO:0005829">
    <property type="term" value="C:cytosol"/>
    <property type="evidence" value="ECO:0007669"/>
    <property type="project" value="TreeGrafter"/>
</dbReference>
<feature type="domain" description="Mannitol dehydrogenase C-terminal" evidence="1">
    <location>
        <begin position="239"/>
        <end position="323"/>
    </location>
</feature>
<dbReference type="RefSeq" id="WP_234221204.1">
    <property type="nucleotide sequence ID" value="NZ_JAGQAF010000011.1"/>
</dbReference>
<dbReference type="SUPFAM" id="SSF51735">
    <property type="entry name" value="NAD(P)-binding Rossmann-fold domains"/>
    <property type="match status" value="1"/>
</dbReference>
<dbReference type="AlphaFoldDB" id="A0A9Q3ZNL1"/>
<dbReference type="Proteomes" id="UP000813672">
    <property type="component" value="Unassembled WGS sequence"/>
</dbReference>
<reference evidence="2" key="1">
    <citation type="journal article" date="2021" name="Environ. Microbiol.">
        <title>Cryptic niche differentiation of novel sediment ecotypes of Rugeria pomeroyi correlates with nitrate respiration.</title>
        <authorList>
            <person name="Lin X."/>
            <person name="McNichol J."/>
            <person name="Chu X."/>
            <person name="Qian Y."/>
            <person name="Luo H."/>
        </authorList>
    </citation>
    <scope>NUCLEOTIDE SEQUENCE</scope>
    <source>
        <strain evidence="2">SZCCDBB064</strain>
    </source>
</reference>
<accession>A0A9Q3ZNL1</accession>
<organism evidence="2 3">
    <name type="scientific">Ruegeria pomeroyi</name>
    <dbReference type="NCBI Taxonomy" id="89184"/>
    <lineage>
        <taxon>Bacteria</taxon>
        <taxon>Pseudomonadati</taxon>
        <taxon>Pseudomonadota</taxon>
        <taxon>Alphaproteobacteria</taxon>
        <taxon>Rhodobacterales</taxon>
        <taxon>Roseobacteraceae</taxon>
        <taxon>Ruegeria</taxon>
    </lineage>
</organism>
<evidence type="ECO:0000259" key="1">
    <source>
        <dbReference type="Pfam" id="PF08125"/>
    </source>
</evidence>
<dbReference type="GO" id="GO:0008926">
    <property type="term" value="F:mannitol-1-phosphate 5-dehydrogenase activity"/>
    <property type="evidence" value="ECO:0007669"/>
    <property type="project" value="TreeGrafter"/>
</dbReference>
<evidence type="ECO:0000313" key="2">
    <source>
        <dbReference type="EMBL" id="MCE8539235.1"/>
    </source>
</evidence>
<name>A0A9Q3ZNL1_9RHOB</name>